<accession>A0ABX0XBJ2</accession>
<protein>
    <submittedName>
        <fullName evidence="3">Glycosyltransferase involved in cell wall biosynthesis</fullName>
    </submittedName>
</protein>
<feature type="domain" description="Glycosyl transferase family 1" evidence="1">
    <location>
        <begin position="197"/>
        <end position="350"/>
    </location>
</feature>
<proteinExistence type="predicted"/>
<evidence type="ECO:0000259" key="1">
    <source>
        <dbReference type="Pfam" id="PF00534"/>
    </source>
</evidence>
<organism evidence="3 4">
    <name type="scientific">Neolewinella antarctica</name>
    <dbReference type="NCBI Taxonomy" id="442734"/>
    <lineage>
        <taxon>Bacteria</taxon>
        <taxon>Pseudomonadati</taxon>
        <taxon>Bacteroidota</taxon>
        <taxon>Saprospiria</taxon>
        <taxon>Saprospirales</taxon>
        <taxon>Lewinellaceae</taxon>
        <taxon>Neolewinella</taxon>
    </lineage>
</organism>
<dbReference type="SUPFAM" id="SSF53756">
    <property type="entry name" value="UDP-Glycosyltransferase/glycogen phosphorylase"/>
    <property type="match status" value="1"/>
</dbReference>
<comment type="caution">
    <text evidence="3">The sequence shown here is derived from an EMBL/GenBank/DDBJ whole genome shotgun (WGS) entry which is preliminary data.</text>
</comment>
<dbReference type="CDD" id="cd03801">
    <property type="entry name" value="GT4_PimA-like"/>
    <property type="match status" value="1"/>
</dbReference>
<dbReference type="EMBL" id="JAATJH010000003">
    <property type="protein sequence ID" value="NJC26648.1"/>
    <property type="molecule type" value="Genomic_DNA"/>
</dbReference>
<dbReference type="InterPro" id="IPR001296">
    <property type="entry name" value="Glyco_trans_1"/>
</dbReference>
<gene>
    <name evidence="3" type="ORF">GGR27_002158</name>
</gene>
<evidence type="ECO:0000313" key="3">
    <source>
        <dbReference type="EMBL" id="NJC26648.1"/>
    </source>
</evidence>
<sequence>MVKILLSTPVFRPMVGGMETMANNLAIHFTERGYDVTLVTPIRSKEPDELPYRIVRAPSFSVFLELARQTDLIFSNGASLYAAPYAILTGKPVIMRHTNYVVSSVDGAGWFDGKLAPLTPGASIVHHFRHNKLGSAVRGAAKVISLRVFAKKFVARNVAISDWMMKRHPLPNQVRIHNPFPIVKFVEAINHGGNYEYDFFYLGRLITEKGVDVLLEAFKLVQQSSGDAYTLCIIGDGPDRGRLEGIAQCTGKSAFVTFAGMQTGQALIEKVRSCKIAVLPSTWEEPFGGASTELLAAGKNMIVSSDGALSEIVADGGLTFKNGDVEQLAAAMLRLAGDEVLRSTQIKNAAVRLKDFDEIRLIDQYVALIEEVLRARSRS</sequence>
<dbReference type="Gene3D" id="3.40.50.2000">
    <property type="entry name" value="Glycogen Phosphorylase B"/>
    <property type="match status" value="2"/>
</dbReference>
<dbReference type="Proteomes" id="UP000770785">
    <property type="component" value="Unassembled WGS sequence"/>
</dbReference>
<dbReference type="InterPro" id="IPR050194">
    <property type="entry name" value="Glycosyltransferase_grp1"/>
</dbReference>
<dbReference type="Pfam" id="PF00534">
    <property type="entry name" value="Glycos_transf_1"/>
    <property type="match status" value="1"/>
</dbReference>
<dbReference type="RefSeq" id="WP_168037415.1">
    <property type="nucleotide sequence ID" value="NZ_JAATJH010000003.1"/>
</dbReference>
<evidence type="ECO:0000313" key="4">
    <source>
        <dbReference type="Proteomes" id="UP000770785"/>
    </source>
</evidence>
<reference evidence="3 4" key="1">
    <citation type="submission" date="2020-03" db="EMBL/GenBank/DDBJ databases">
        <title>Genomic Encyclopedia of Type Strains, Phase IV (KMG-IV): sequencing the most valuable type-strain genomes for metagenomic binning, comparative biology and taxonomic classification.</title>
        <authorList>
            <person name="Goeker M."/>
        </authorList>
    </citation>
    <scope>NUCLEOTIDE SEQUENCE [LARGE SCALE GENOMIC DNA]</scope>
    <source>
        <strain evidence="3 4">DSM 105096</strain>
    </source>
</reference>
<dbReference type="PANTHER" id="PTHR45947">
    <property type="entry name" value="SULFOQUINOVOSYL TRANSFERASE SQD2"/>
    <property type="match status" value="1"/>
</dbReference>
<dbReference type="PANTHER" id="PTHR45947:SF3">
    <property type="entry name" value="SULFOQUINOVOSYL TRANSFERASE SQD2"/>
    <property type="match status" value="1"/>
</dbReference>
<evidence type="ECO:0000259" key="2">
    <source>
        <dbReference type="Pfam" id="PF13439"/>
    </source>
</evidence>
<dbReference type="Pfam" id="PF13439">
    <property type="entry name" value="Glyco_transf_4"/>
    <property type="match status" value="1"/>
</dbReference>
<keyword evidence="4" id="KW-1185">Reference proteome</keyword>
<dbReference type="InterPro" id="IPR028098">
    <property type="entry name" value="Glyco_trans_4-like_N"/>
</dbReference>
<feature type="domain" description="Glycosyltransferase subfamily 4-like N-terminal" evidence="2">
    <location>
        <begin position="15"/>
        <end position="164"/>
    </location>
</feature>
<name>A0ABX0XBJ2_9BACT</name>